<dbReference type="CDD" id="cd19096">
    <property type="entry name" value="AKR_Fe-S_oxidoreductase"/>
    <property type="match status" value="1"/>
</dbReference>
<reference evidence="6" key="1">
    <citation type="submission" date="2016-11" db="EMBL/GenBank/DDBJ databases">
        <authorList>
            <person name="Varghese N."/>
            <person name="Submissions S."/>
        </authorList>
    </citation>
    <scope>NUCLEOTIDE SEQUENCE [LARGE SCALE GENOMIC DNA]</scope>
    <source>
        <strain evidence="6">DSM 14826</strain>
    </source>
</reference>
<sequence length="386" mass="44111">MEERLFKKLGFKTSTLGLGCMRLPLEDDKYPEKIEKDASKIDEDQAIELIRYAIDKGITYIDTAYPYHGGNSEVVVGKALQGGYREKVKLATKLPVWLVNEYGDFERLLDEQLRKLQTDYVDFYLLHALNKNSWKKVKDLGVLDFIEDAIKKGKIRSRSFSFHDSIDTFKDIIDSFNWDMCQIQLNYMDENYQAGLEGLYYAASKGISVVIMEPLRGGRLVKNVPEEIQKIWDSAPVKRSPADWAFRWICNFPEVTAVLSGMGSKEEIDQNVATFNTAFPNSLTEEELEIINKVKEIYKSKLKVNCTECKYCIPCPQNVAIPNIFSNYNSIYLYNTLEESRKFYNNILGKNDASLCVECGLCQEACPQNIPIIESLKAAHKVLIGD</sequence>
<gene>
    <name evidence="5" type="ORF">SAMN02745227_01719</name>
</gene>
<accession>A0A1M6QE36</accession>
<keyword evidence="6" id="KW-1185">Reference proteome</keyword>
<evidence type="ECO:0000256" key="3">
    <source>
        <dbReference type="ARBA" id="ARBA00023014"/>
    </source>
</evidence>
<dbReference type="GO" id="GO:0046872">
    <property type="term" value="F:metal ion binding"/>
    <property type="evidence" value="ECO:0007669"/>
    <property type="project" value="UniProtKB-KW"/>
</dbReference>
<dbReference type="InterPro" id="IPR009051">
    <property type="entry name" value="Helical_ferredxn"/>
</dbReference>
<dbReference type="Gene3D" id="1.10.1060.10">
    <property type="entry name" value="Alpha-helical ferredoxin"/>
    <property type="match status" value="1"/>
</dbReference>
<dbReference type="RefSeq" id="WP_072907964.1">
    <property type="nucleotide sequence ID" value="NZ_FRAI01000020.1"/>
</dbReference>
<evidence type="ECO:0000313" key="5">
    <source>
        <dbReference type="EMBL" id="SHK18323.1"/>
    </source>
</evidence>
<dbReference type="PROSITE" id="PS00198">
    <property type="entry name" value="4FE4S_FER_1"/>
    <property type="match status" value="1"/>
</dbReference>
<keyword evidence="1" id="KW-0479">Metal-binding</keyword>
<dbReference type="PANTHER" id="PTHR43312:SF2">
    <property type="entry name" value="OXIDOREDUCTASE"/>
    <property type="match status" value="1"/>
</dbReference>
<dbReference type="EMBL" id="FRAI01000020">
    <property type="protein sequence ID" value="SHK18323.1"/>
    <property type="molecule type" value="Genomic_DNA"/>
</dbReference>
<dbReference type="Proteomes" id="UP000243547">
    <property type="component" value="Unassembled WGS sequence"/>
</dbReference>
<evidence type="ECO:0000259" key="4">
    <source>
        <dbReference type="PROSITE" id="PS51379"/>
    </source>
</evidence>
<dbReference type="OrthoDB" id="9773828at2"/>
<dbReference type="InterPro" id="IPR023210">
    <property type="entry name" value="NADP_OxRdtase_dom"/>
</dbReference>
<dbReference type="Pfam" id="PF00248">
    <property type="entry name" value="Aldo_ket_red"/>
    <property type="match status" value="1"/>
</dbReference>
<proteinExistence type="predicted"/>
<protein>
    <recommendedName>
        <fullName evidence="4">4Fe-4S ferredoxin-type domain-containing protein</fullName>
    </recommendedName>
</protein>
<organism evidence="5 6">
    <name type="scientific">Anaerobranca californiensis DSM 14826</name>
    <dbReference type="NCBI Taxonomy" id="1120989"/>
    <lineage>
        <taxon>Bacteria</taxon>
        <taxon>Bacillati</taxon>
        <taxon>Bacillota</taxon>
        <taxon>Clostridia</taxon>
        <taxon>Eubacteriales</taxon>
        <taxon>Proteinivoracaceae</taxon>
        <taxon>Anaerobranca</taxon>
    </lineage>
</organism>
<evidence type="ECO:0000256" key="2">
    <source>
        <dbReference type="ARBA" id="ARBA00023004"/>
    </source>
</evidence>
<evidence type="ECO:0000313" key="6">
    <source>
        <dbReference type="Proteomes" id="UP000243547"/>
    </source>
</evidence>
<dbReference type="STRING" id="1120989.SAMN02745227_01719"/>
<dbReference type="InterPro" id="IPR017900">
    <property type="entry name" value="4Fe4S_Fe_S_CS"/>
</dbReference>
<name>A0A1M6QE36_9FIRM</name>
<dbReference type="SUPFAM" id="SSF54862">
    <property type="entry name" value="4Fe-4S ferredoxins"/>
    <property type="match status" value="1"/>
</dbReference>
<evidence type="ECO:0000256" key="1">
    <source>
        <dbReference type="ARBA" id="ARBA00022723"/>
    </source>
</evidence>
<dbReference type="Gene3D" id="3.20.20.100">
    <property type="entry name" value="NADP-dependent oxidoreductase domain"/>
    <property type="match status" value="1"/>
</dbReference>
<dbReference type="InterPro" id="IPR053135">
    <property type="entry name" value="AKR2_Oxidoreductase"/>
</dbReference>
<dbReference type="Pfam" id="PF13187">
    <property type="entry name" value="Fer4_9"/>
    <property type="match status" value="1"/>
</dbReference>
<dbReference type="InterPro" id="IPR036812">
    <property type="entry name" value="NAD(P)_OxRdtase_dom_sf"/>
</dbReference>
<feature type="domain" description="4Fe-4S ferredoxin-type" evidence="4">
    <location>
        <begin position="347"/>
        <end position="376"/>
    </location>
</feature>
<keyword evidence="2" id="KW-0408">Iron</keyword>
<dbReference type="InterPro" id="IPR017896">
    <property type="entry name" value="4Fe4S_Fe-S-bd"/>
</dbReference>
<dbReference type="GO" id="GO:0051536">
    <property type="term" value="F:iron-sulfur cluster binding"/>
    <property type="evidence" value="ECO:0007669"/>
    <property type="project" value="UniProtKB-KW"/>
</dbReference>
<dbReference type="PANTHER" id="PTHR43312">
    <property type="entry name" value="D-THREO-ALDOSE 1-DEHYDROGENASE"/>
    <property type="match status" value="1"/>
</dbReference>
<dbReference type="SUPFAM" id="SSF51430">
    <property type="entry name" value="NAD(P)-linked oxidoreductase"/>
    <property type="match status" value="1"/>
</dbReference>
<keyword evidence="3" id="KW-0411">Iron-sulfur</keyword>
<dbReference type="AlphaFoldDB" id="A0A1M6QE36"/>
<dbReference type="PROSITE" id="PS51379">
    <property type="entry name" value="4FE4S_FER_2"/>
    <property type="match status" value="1"/>
</dbReference>